<dbReference type="GO" id="GO:0005737">
    <property type="term" value="C:cytoplasm"/>
    <property type="evidence" value="ECO:0007669"/>
    <property type="project" value="TreeGrafter"/>
</dbReference>
<dbReference type="InterPro" id="IPR025714">
    <property type="entry name" value="Methyltranfer_dom"/>
</dbReference>
<dbReference type="OrthoDB" id="10069295at2759"/>
<dbReference type="SUPFAM" id="SSF53335">
    <property type="entry name" value="S-adenosyl-L-methionine-dependent methyltransferases"/>
    <property type="match status" value="1"/>
</dbReference>
<gene>
    <name evidence="2" type="ORF">PHLGIDRAFT_483902</name>
</gene>
<name>A0A0C3S5X9_PHLG1</name>
<dbReference type="HOGENOM" id="CLU_1856009_0_0_1"/>
<evidence type="ECO:0000313" key="3">
    <source>
        <dbReference type="Proteomes" id="UP000053257"/>
    </source>
</evidence>
<sequence>MVDWAQDYIPKDPAPTILEVGAGNGVLLFALQEAGYDGAHMLGVDYSEGAVDLARRVGSSRGDGCADVKFESCDFLKDLPAGLDGTSDARWDFVLDKGTFDAIALADKDAAGRSPADGYPLRIGQVVRPGGYFLITCK</sequence>
<accession>A0A0C3S5X9</accession>
<dbReference type="InterPro" id="IPR029063">
    <property type="entry name" value="SAM-dependent_MTases_sf"/>
</dbReference>
<feature type="domain" description="Methyltransferase" evidence="1">
    <location>
        <begin position="14"/>
        <end position="136"/>
    </location>
</feature>
<dbReference type="Proteomes" id="UP000053257">
    <property type="component" value="Unassembled WGS sequence"/>
</dbReference>
<proteinExistence type="predicted"/>
<evidence type="ECO:0000259" key="1">
    <source>
        <dbReference type="Pfam" id="PF13847"/>
    </source>
</evidence>
<dbReference type="EMBL" id="KN840532">
    <property type="protein sequence ID" value="KIP05857.1"/>
    <property type="molecule type" value="Genomic_DNA"/>
</dbReference>
<evidence type="ECO:0000313" key="2">
    <source>
        <dbReference type="EMBL" id="KIP05857.1"/>
    </source>
</evidence>
<dbReference type="AlphaFoldDB" id="A0A0C3S5X9"/>
<dbReference type="PANTHER" id="PTHR12843:SF5">
    <property type="entry name" value="EEF1A LYSINE METHYLTRANSFERASE 2"/>
    <property type="match status" value="1"/>
</dbReference>
<dbReference type="CDD" id="cd02440">
    <property type="entry name" value="AdoMet_MTases"/>
    <property type="match status" value="1"/>
</dbReference>
<dbReference type="STRING" id="745531.A0A0C3S5X9"/>
<reference evidence="2 3" key="1">
    <citation type="journal article" date="2014" name="PLoS Genet.">
        <title>Analysis of the Phlebiopsis gigantea genome, transcriptome and secretome provides insight into its pioneer colonization strategies of wood.</title>
        <authorList>
            <person name="Hori C."/>
            <person name="Ishida T."/>
            <person name="Igarashi K."/>
            <person name="Samejima M."/>
            <person name="Suzuki H."/>
            <person name="Master E."/>
            <person name="Ferreira P."/>
            <person name="Ruiz-Duenas F.J."/>
            <person name="Held B."/>
            <person name="Canessa P."/>
            <person name="Larrondo L.F."/>
            <person name="Schmoll M."/>
            <person name="Druzhinina I.S."/>
            <person name="Kubicek C.P."/>
            <person name="Gaskell J.A."/>
            <person name="Kersten P."/>
            <person name="St John F."/>
            <person name="Glasner J."/>
            <person name="Sabat G."/>
            <person name="Splinter BonDurant S."/>
            <person name="Syed K."/>
            <person name="Yadav J."/>
            <person name="Mgbeahuruike A.C."/>
            <person name="Kovalchuk A."/>
            <person name="Asiegbu F.O."/>
            <person name="Lackner G."/>
            <person name="Hoffmeister D."/>
            <person name="Rencoret J."/>
            <person name="Gutierrez A."/>
            <person name="Sun H."/>
            <person name="Lindquist E."/>
            <person name="Barry K."/>
            <person name="Riley R."/>
            <person name="Grigoriev I.V."/>
            <person name="Henrissat B."/>
            <person name="Kues U."/>
            <person name="Berka R.M."/>
            <person name="Martinez A.T."/>
            <person name="Covert S.F."/>
            <person name="Blanchette R.A."/>
            <person name="Cullen D."/>
        </authorList>
    </citation>
    <scope>NUCLEOTIDE SEQUENCE [LARGE SCALE GENOMIC DNA]</scope>
    <source>
        <strain evidence="2 3">11061_1 CR5-6</strain>
    </source>
</reference>
<dbReference type="PANTHER" id="PTHR12843">
    <property type="entry name" value="PROTEIN-LYSINE N-METHYLTRANSFERASE METTL10"/>
    <property type="match status" value="1"/>
</dbReference>
<dbReference type="Pfam" id="PF13847">
    <property type="entry name" value="Methyltransf_31"/>
    <property type="match status" value="1"/>
</dbReference>
<dbReference type="GO" id="GO:0016279">
    <property type="term" value="F:protein-lysine N-methyltransferase activity"/>
    <property type="evidence" value="ECO:0007669"/>
    <property type="project" value="TreeGrafter"/>
</dbReference>
<protein>
    <recommendedName>
        <fullName evidence="1">Methyltransferase domain-containing protein</fullName>
    </recommendedName>
</protein>
<organism evidence="2 3">
    <name type="scientific">Phlebiopsis gigantea (strain 11061_1 CR5-6)</name>
    <name type="common">White-rot fungus</name>
    <name type="synonym">Peniophora gigantea</name>
    <dbReference type="NCBI Taxonomy" id="745531"/>
    <lineage>
        <taxon>Eukaryota</taxon>
        <taxon>Fungi</taxon>
        <taxon>Dikarya</taxon>
        <taxon>Basidiomycota</taxon>
        <taxon>Agaricomycotina</taxon>
        <taxon>Agaricomycetes</taxon>
        <taxon>Polyporales</taxon>
        <taxon>Phanerochaetaceae</taxon>
        <taxon>Phlebiopsis</taxon>
    </lineage>
</organism>
<keyword evidence="3" id="KW-1185">Reference proteome</keyword>
<dbReference type="Gene3D" id="3.40.50.150">
    <property type="entry name" value="Vaccinia Virus protein VP39"/>
    <property type="match status" value="1"/>
</dbReference>